<protein>
    <recommendedName>
        <fullName evidence="9">TRAP transporter small permease protein</fullName>
    </recommendedName>
</protein>
<dbReference type="GO" id="GO:0022857">
    <property type="term" value="F:transmembrane transporter activity"/>
    <property type="evidence" value="ECO:0007669"/>
    <property type="project" value="UniProtKB-UniRule"/>
</dbReference>
<organism evidence="11 12">
    <name type="scientific">Pseudomonas segetis</name>
    <dbReference type="NCBI Taxonomy" id="298908"/>
    <lineage>
        <taxon>Bacteria</taxon>
        <taxon>Pseudomonadati</taxon>
        <taxon>Pseudomonadota</taxon>
        <taxon>Gammaproteobacteria</taxon>
        <taxon>Pseudomonadales</taxon>
        <taxon>Pseudomonadaceae</taxon>
        <taxon>Pseudomonas</taxon>
    </lineage>
</organism>
<keyword evidence="7 9" id="KW-0472">Membrane</keyword>
<reference evidence="12" key="1">
    <citation type="submission" date="2017-06" db="EMBL/GenBank/DDBJ databases">
        <authorList>
            <person name="Varghese N."/>
            <person name="Submissions S."/>
        </authorList>
    </citation>
    <scope>NUCLEOTIDE SEQUENCE [LARGE SCALE GENOMIC DNA]</scope>
    <source>
        <strain evidence="12">CIP 108523</strain>
    </source>
</reference>
<dbReference type="AlphaFoldDB" id="A0A239CIC1"/>
<keyword evidence="12" id="KW-1185">Reference proteome</keyword>
<keyword evidence="2 9" id="KW-0813">Transport</keyword>
<dbReference type="PANTHER" id="PTHR35011">
    <property type="entry name" value="2,3-DIKETO-L-GULONATE TRAP TRANSPORTER SMALL PERMEASE PROTEIN YIAM"/>
    <property type="match status" value="1"/>
</dbReference>
<accession>A0A239CIC1</accession>
<evidence type="ECO:0000256" key="3">
    <source>
        <dbReference type="ARBA" id="ARBA00022475"/>
    </source>
</evidence>
<evidence type="ECO:0000256" key="9">
    <source>
        <dbReference type="RuleBase" id="RU369079"/>
    </source>
</evidence>
<evidence type="ECO:0000313" key="11">
    <source>
        <dbReference type="EMBL" id="SNS19927.1"/>
    </source>
</evidence>
<comment type="similarity">
    <text evidence="8 9">Belongs to the TRAP transporter small permease family.</text>
</comment>
<feature type="transmembrane region" description="Helical" evidence="9">
    <location>
        <begin position="92"/>
        <end position="111"/>
    </location>
</feature>
<comment type="subcellular location">
    <subcellularLocation>
        <location evidence="1 9">Cell inner membrane</location>
        <topology evidence="1 9">Multi-pass membrane protein</topology>
    </subcellularLocation>
</comment>
<keyword evidence="6 9" id="KW-1133">Transmembrane helix</keyword>
<evidence type="ECO:0000256" key="6">
    <source>
        <dbReference type="ARBA" id="ARBA00022989"/>
    </source>
</evidence>
<gene>
    <name evidence="11" type="ORF">SAMN05216255_1732</name>
</gene>
<dbReference type="InterPro" id="IPR007387">
    <property type="entry name" value="TRAP_DctQ"/>
</dbReference>
<dbReference type="EMBL" id="FZOG01000002">
    <property type="protein sequence ID" value="SNS19927.1"/>
    <property type="molecule type" value="Genomic_DNA"/>
</dbReference>
<evidence type="ECO:0000313" key="12">
    <source>
        <dbReference type="Proteomes" id="UP000242915"/>
    </source>
</evidence>
<dbReference type="GO" id="GO:0015740">
    <property type="term" value="P:C4-dicarboxylate transport"/>
    <property type="evidence" value="ECO:0007669"/>
    <property type="project" value="TreeGrafter"/>
</dbReference>
<evidence type="ECO:0000256" key="2">
    <source>
        <dbReference type="ARBA" id="ARBA00022448"/>
    </source>
</evidence>
<evidence type="ECO:0000259" key="10">
    <source>
        <dbReference type="Pfam" id="PF04290"/>
    </source>
</evidence>
<dbReference type="PANTHER" id="PTHR35011:SF2">
    <property type="entry name" value="2,3-DIKETO-L-GULONATE TRAP TRANSPORTER SMALL PERMEASE PROTEIN YIAM"/>
    <property type="match status" value="1"/>
</dbReference>
<feature type="transmembrane region" description="Helical" evidence="9">
    <location>
        <begin position="131"/>
        <end position="148"/>
    </location>
</feature>
<comment type="function">
    <text evidence="9">Part of the tripartite ATP-independent periplasmic (TRAP) transport system.</text>
</comment>
<dbReference type="Pfam" id="PF04290">
    <property type="entry name" value="DctQ"/>
    <property type="match status" value="1"/>
</dbReference>
<dbReference type="GO" id="GO:0005886">
    <property type="term" value="C:plasma membrane"/>
    <property type="evidence" value="ECO:0007669"/>
    <property type="project" value="UniProtKB-SubCell"/>
</dbReference>
<keyword evidence="5 9" id="KW-0812">Transmembrane</keyword>
<feature type="domain" description="Tripartite ATP-independent periplasmic transporters DctQ component" evidence="10">
    <location>
        <begin position="27"/>
        <end position="153"/>
    </location>
</feature>
<proteinExistence type="inferred from homology"/>
<sequence length="199" mass="23132">MKSSSRLFNIIDNLENYICRVLLALFVIILFAQILSRNLFNHSLSWTEELVTYMFVWFAFFGASYAAKLAAHNRVTFQFKLMPRKVAVALEALSDLIWICFNCYFVYLSVMFFMKANVFWKSQTLGVPMKYLYLILPIAFSLMTLRVLQVNYYKLVKGIDIRDPEAQELDKIIHDAQAQTAGQPPSTRQVTHLQERVHG</sequence>
<keyword evidence="3" id="KW-1003">Cell membrane</keyword>
<evidence type="ECO:0000256" key="4">
    <source>
        <dbReference type="ARBA" id="ARBA00022519"/>
    </source>
</evidence>
<dbReference type="Proteomes" id="UP000242915">
    <property type="component" value="Unassembled WGS sequence"/>
</dbReference>
<evidence type="ECO:0000256" key="7">
    <source>
        <dbReference type="ARBA" id="ARBA00023136"/>
    </source>
</evidence>
<feature type="transmembrane region" description="Helical" evidence="9">
    <location>
        <begin position="21"/>
        <end position="40"/>
    </location>
</feature>
<comment type="subunit">
    <text evidence="9">The complex comprises the extracytoplasmic solute receptor protein and the two transmembrane proteins.</text>
</comment>
<evidence type="ECO:0000256" key="1">
    <source>
        <dbReference type="ARBA" id="ARBA00004429"/>
    </source>
</evidence>
<keyword evidence="4 9" id="KW-0997">Cell inner membrane</keyword>
<feature type="transmembrane region" description="Helical" evidence="9">
    <location>
        <begin position="52"/>
        <end position="71"/>
    </location>
</feature>
<dbReference type="RefSeq" id="WP_010486496.1">
    <property type="nucleotide sequence ID" value="NZ_FZOG01000002.1"/>
</dbReference>
<evidence type="ECO:0000256" key="8">
    <source>
        <dbReference type="ARBA" id="ARBA00038436"/>
    </source>
</evidence>
<name>A0A239CIC1_9PSED</name>
<evidence type="ECO:0000256" key="5">
    <source>
        <dbReference type="ARBA" id="ARBA00022692"/>
    </source>
</evidence>
<dbReference type="InterPro" id="IPR055348">
    <property type="entry name" value="DctQ"/>
</dbReference>